<organism evidence="2 3">
    <name type="scientific">Lentzea atacamensis</name>
    <dbReference type="NCBI Taxonomy" id="531938"/>
    <lineage>
        <taxon>Bacteria</taxon>
        <taxon>Bacillati</taxon>
        <taxon>Actinomycetota</taxon>
        <taxon>Actinomycetes</taxon>
        <taxon>Pseudonocardiales</taxon>
        <taxon>Pseudonocardiaceae</taxon>
        <taxon>Lentzea</taxon>
    </lineage>
</organism>
<gene>
    <name evidence="2" type="ORF">C8D88_105344</name>
</gene>
<dbReference type="InterPro" id="IPR050491">
    <property type="entry name" value="AmpC-like"/>
</dbReference>
<accession>A0A316I1C1</accession>
<evidence type="ECO:0000259" key="1">
    <source>
        <dbReference type="Pfam" id="PF00144"/>
    </source>
</evidence>
<dbReference type="PANTHER" id="PTHR46825">
    <property type="entry name" value="D-ALANYL-D-ALANINE-CARBOXYPEPTIDASE/ENDOPEPTIDASE AMPH"/>
    <property type="match status" value="1"/>
</dbReference>
<proteinExistence type="predicted"/>
<dbReference type="RefSeq" id="WP_109637617.1">
    <property type="nucleotide sequence ID" value="NZ_QGHB01000005.1"/>
</dbReference>
<dbReference type="Proteomes" id="UP000246005">
    <property type="component" value="Unassembled WGS sequence"/>
</dbReference>
<protein>
    <submittedName>
        <fullName evidence="2">CubicO group peptidase (Beta-lactamase class C family)</fullName>
    </submittedName>
</protein>
<dbReference type="PANTHER" id="PTHR46825:SF9">
    <property type="entry name" value="BETA-LACTAMASE-RELATED DOMAIN-CONTAINING PROTEIN"/>
    <property type="match status" value="1"/>
</dbReference>
<dbReference type="Pfam" id="PF00144">
    <property type="entry name" value="Beta-lactamase"/>
    <property type="match status" value="1"/>
</dbReference>
<dbReference type="EMBL" id="QGHB01000005">
    <property type="protein sequence ID" value="PWK86301.1"/>
    <property type="molecule type" value="Genomic_DNA"/>
</dbReference>
<name>A0A316I1C1_9PSEU</name>
<dbReference type="InterPro" id="IPR001466">
    <property type="entry name" value="Beta-lactam-related"/>
</dbReference>
<comment type="caution">
    <text evidence="2">The sequence shown here is derived from an EMBL/GenBank/DDBJ whole genome shotgun (WGS) entry which is preliminary data.</text>
</comment>
<dbReference type="InterPro" id="IPR012338">
    <property type="entry name" value="Beta-lactam/transpept-like"/>
</dbReference>
<sequence>MNPSELLERLARKHDVPGAQLVIRRGGEVFEACHGVTKESAFPLGSLTKPLTAALVLTLAEDGDLGLDEVLPRLPVTPRQLLTHTAGLAANVEQQERVSRKRWVARHCRPEDLVHRPGEVFSYSNAGYVLAGHLVEDVTGVNWWDAVESILLWPLGITPSFVAGPPTERRPVPGHSGSRVITDQALPELEAPAGALALSAADLAAFALKHDAAMRQDHLAGHPAGPYGLADGWGPGWAVYREAGRTWFGHDGTGDGTSCHLRFEPDSATVVALTTNAATGSALWPDLVDELRADGIAVADHRPAPDGPEATEAQAEELTGRYANGDALVDVAHRGGGRLDLSIDGGPGVTVTCRADLTFTVPGSPVTPGRFLPGRLLQLGGRTARPLPAQGRRTSQ</sequence>
<evidence type="ECO:0000313" key="2">
    <source>
        <dbReference type="EMBL" id="PWK86301.1"/>
    </source>
</evidence>
<reference evidence="2 3" key="1">
    <citation type="submission" date="2018-05" db="EMBL/GenBank/DDBJ databases">
        <title>Genomic Encyclopedia of Type Strains, Phase IV (KMG-IV): sequencing the most valuable type-strain genomes for metagenomic binning, comparative biology and taxonomic classification.</title>
        <authorList>
            <person name="Goeker M."/>
        </authorList>
    </citation>
    <scope>NUCLEOTIDE SEQUENCE [LARGE SCALE GENOMIC DNA]</scope>
    <source>
        <strain evidence="2 3">DSM 45480</strain>
    </source>
</reference>
<dbReference type="SUPFAM" id="SSF56601">
    <property type="entry name" value="beta-lactamase/transpeptidase-like"/>
    <property type="match status" value="1"/>
</dbReference>
<feature type="domain" description="Beta-lactamase-related" evidence="1">
    <location>
        <begin position="6"/>
        <end position="280"/>
    </location>
</feature>
<evidence type="ECO:0000313" key="3">
    <source>
        <dbReference type="Proteomes" id="UP000246005"/>
    </source>
</evidence>
<dbReference type="AlphaFoldDB" id="A0A316I1C1"/>
<dbReference type="Gene3D" id="3.40.710.10">
    <property type="entry name" value="DD-peptidase/beta-lactamase superfamily"/>
    <property type="match status" value="1"/>
</dbReference>